<dbReference type="GeneID" id="20283396"/>
<dbReference type="GO" id="GO:0016787">
    <property type="term" value="F:hydrolase activity"/>
    <property type="evidence" value="ECO:0007669"/>
    <property type="project" value="InterPro"/>
</dbReference>
<dbReference type="KEGG" id="vg:20283396"/>
<dbReference type="Gene3D" id="3.60.21.10">
    <property type="match status" value="1"/>
</dbReference>
<dbReference type="Proteomes" id="UP000028664">
    <property type="component" value="Segment"/>
</dbReference>
<dbReference type="EMBL" id="KM051843">
    <property type="protein sequence ID" value="AII28010.1"/>
    <property type="molecule type" value="Genomic_DNA"/>
</dbReference>
<evidence type="ECO:0000259" key="1">
    <source>
        <dbReference type="Pfam" id="PF00149"/>
    </source>
</evidence>
<proteinExistence type="predicted"/>
<dbReference type="OrthoDB" id="2564at10239"/>
<evidence type="ECO:0000313" key="3">
    <source>
        <dbReference type="Proteomes" id="UP000028664"/>
    </source>
</evidence>
<protein>
    <submittedName>
        <fullName evidence="2">Phosphoesterase</fullName>
    </submittedName>
</protein>
<dbReference type="SUPFAM" id="SSF56300">
    <property type="entry name" value="Metallo-dependent phosphatases"/>
    <property type="match status" value="1"/>
</dbReference>
<dbReference type="Pfam" id="PF00149">
    <property type="entry name" value="Metallophos"/>
    <property type="match status" value="1"/>
</dbReference>
<dbReference type="RefSeq" id="YP_009056378.1">
    <property type="nucleotide sequence ID" value="NC_024792.1"/>
</dbReference>
<reference evidence="2 3" key="1">
    <citation type="submission" date="2014-06" db="EMBL/GenBank/DDBJ databases">
        <title>Bioinformatic genomic analysis of Bacillus phage Bobb.</title>
        <authorList>
            <person name="Lewis H.M.N."/>
            <person name="Temple L."/>
            <person name="Barth R.N."/>
            <person name="Bowles K.M."/>
            <person name="Churchin D.I."/>
            <person name="Scott-Croshaw C."/>
            <person name="Glasgow G.H."/>
            <person name="Gloe M.W."/>
            <person name="McGough T.M."/>
            <person name="Nutbrown S.A."/>
            <person name="Romulus S.R."/>
            <person name="Sanders K.A.M."/>
            <person name="Diachok C.R."/>
            <person name="Serigano J.P."/>
            <person name="Shin D."/>
            <person name="Suresh M.H."/>
            <person name="Conner A.R.N."/>
            <person name="Korba R.M."/>
            <person name="Livermore R.J."/>
            <person name="Rohlf M.B."/>
            <person name="Utterback S.D."/>
            <person name="Wilson V.E."/>
        </authorList>
    </citation>
    <scope>NUCLEOTIDE SEQUENCE [LARGE SCALE GENOMIC DNA]</scope>
</reference>
<keyword evidence="3" id="KW-1185">Reference proteome</keyword>
<accession>A0A076GDC3</accession>
<name>A0A076GDC3_9CAUD</name>
<sequence length="446" mass="51117">MRSNLTTEELRVLHTRDGALAAIMGTLKAIDDKPRAASANKILAALGYKKTNIREMKSLASCFGSNEELNSLYRKAYQKKITVDDIPTYQYEEEYTSSYEEEHEEAVKENELFSLFSTFHMDREEGNARSRDLRQVVRDGTYMRHLMENCKKYLHEELKDMPRMKYVKTPQEKPKAGDKSLLLLVSDWHIGAVVYNEDTGGYNFQKLSTQVQEMVNEVDTMMDDFNIQNLYVFHVGDIIEHISMRNVNQAFEAEFPAAQQIAKATRLVIDMLAALSKSHHVTFGMVAGNHDRLNGNKNDKIYNDTVTYIILDHLIDMQEKFGALPNVTYIDNREDTYEFTVKVAGRNIKVKHGDTEKKKDDVKIPKHIKEEPVDILIMGHIHTGRVVQEDYSRFHVYVGSTMGANNFSKELNLPTTTASQSAMILTEGRNSVMFNQLMFDKKGKIN</sequence>
<evidence type="ECO:0000313" key="2">
    <source>
        <dbReference type="EMBL" id="AII28010.1"/>
    </source>
</evidence>
<organism evidence="2 3">
    <name type="scientific">Bacillus phage Bobb</name>
    <dbReference type="NCBI Taxonomy" id="1527469"/>
    <lineage>
        <taxon>Viruses</taxon>
        <taxon>Duplodnaviria</taxon>
        <taxon>Heunggongvirae</taxon>
        <taxon>Uroviricota</taxon>
        <taxon>Caudoviricetes</taxon>
        <taxon>Herelleviridae</taxon>
        <taxon>Bastillevirinae</taxon>
        <taxon>Agatevirus</taxon>
        <taxon>Agatevirus bobb</taxon>
    </lineage>
</organism>
<dbReference type="InterPro" id="IPR004843">
    <property type="entry name" value="Calcineurin-like_PHP"/>
</dbReference>
<dbReference type="InterPro" id="IPR029052">
    <property type="entry name" value="Metallo-depent_PP-like"/>
</dbReference>
<feature type="domain" description="Calcineurin-like phosphoesterase" evidence="1">
    <location>
        <begin position="183"/>
        <end position="382"/>
    </location>
</feature>